<dbReference type="InterPro" id="IPR005801">
    <property type="entry name" value="ADC_synthase"/>
</dbReference>
<gene>
    <name evidence="8" type="ORF">AB5I84_04235</name>
</gene>
<evidence type="ECO:0000313" key="9">
    <source>
        <dbReference type="Proteomes" id="UP001562065"/>
    </source>
</evidence>
<evidence type="ECO:0000256" key="2">
    <source>
        <dbReference type="ARBA" id="ARBA00005297"/>
    </source>
</evidence>
<dbReference type="Gene3D" id="3.60.120.10">
    <property type="entry name" value="Anthranilate synthase"/>
    <property type="match status" value="1"/>
</dbReference>
<feature type="region of interest" description="Disordered" evidence="6">
    <location>
        <begin position="208"/>
        <end position="230"/>
    </location>
</feature>
<sequence length="390" mass="42372">MKAGILPQQHPDPVPARQPLPQFSFSSGSQLLTAWDLGTPLTLAAVDGDQPGSALQQAVQSAFQRARAAGQPRPLLVGAIPFDASQPSCLYVPHRYQWQRAATAQPAHTPQPPLLNQRNVPDAAAFKQAVTRMVHRFRGSDLCKAVLSVQRQLTFAADVDLEALRDNLRAQNPHGYLFQVPMLGDSTLLGVSPELLVRRHGNAMLSHPLAGSARRHSDPHADRDSAERLAASSKDHYEHQLVVDDIRHQLQGWCCRLQIPAQPSLTSTSALWHLATRIEAELVQPAPTALQLACRLHPTPAVCGHPTAAARQLIQSLEPFERGLFTGTVGWCDADGNGEWVVTIRCGTVCRNQVRLFAGAGIVAASDPDAEWDEVQTKLGTMLRACGLPQ</sequence>
<feature type="domain" description="Chorismate-utilising enzyme C-terminal" evidence="7">
    <location>
        <begin position="124"/>
        <end position="378"/>
    </location>
</feature>
<evidence type="ECO:0000256" key="4">
    <source>
        <dbReference type="ARBA" id="ARBA00023235"/>
    </source>
</evidence>
<name>A0ABV4AFU3_9GAMM</name>
<evidence type="ECO:0000313" key="8">
    <source>
        <dbReference type="EMBL" id="MEY1661353.1"/>
    </source>
</evidence>
<comment type="similarity">
    <text evidence="2">Belongs to the isochorismate synthase family.</text>
</comment>
<dbReference type="SUPFAM" id="SSF56322">
    <property type="entry name" value="ADC synthase"/>
    <property type="match status" value="1"/>
</dbReference>
<dbReference type="EC" id="5.4.4.2" evidence="3"/>
<dbReference type="Proteomes" id="UP001562065">
    <property type="component" value="Unassembled WGS sequence"/>
</dbReference>
<accession>A0ABV4AFU3</accession>
<proteinExistence type="inferred from homology"/>
<dbReference type="InterPro" id="IPR015890">
    <property type="entry name" value="Chorismate_C"/>
</dbReference>
<dbReference type="PANTHER" id="PTHR42839">
    <property type="entry name" value="ISOCHORISMATE SYNTHASE ENTC"/>
    <property type="match status" value="1"/>
</dbReference>
<evidence type="ECO:0000256" key="1">
    <source>
        <dbReference type="ARBA" id="ARBA00000799"/>
    </source>
</evidence>
<protein>
    <recommendedName>
        <fullName evidence="3">isochorismate synthase</fullName>
        <ecNumber evidence="3">5.4.4.2</ecNumber>
    </recommendedName>
    <alternativeName>
        <fullName evidence="5">Isochorismate mutase</fullName>
    </alternativeName>
</protein>
<dbReference type="Pfam" id="PF00425">
    <property type="entry name" value="Chorismate_bind"/>
    <property type="match status" value="1"/>
</dbReference>
<evidence type="ECO:0000256" key="5">
    <source>
        <dbReference type="ARBA" id="ARBA00041564"/>
    </source>
</evidence>
<comment type="caution">
    <text evidence="8">The sequence shown here is derived from an EMBL/GenBank/DDBJ whole genome shotgun (WGS) entry which is preliminary data.</text>
</comment>
<dbReference type="RefSeq" id="WP_369454611.1">
    <property type="nucleotide sequence ID" value="NZ_JBGCUO010000001.1"/>
</dbReference>
<reference evidence="8 9" key="1">
    <citation type="submission" date="2024-07" db="EMBL/GenBank/DDBJ databases">
        <authorList>
            <person name="Ren Q."/>
        </authorList>
    </citation>
    <scope>NUCLEOTIDE SEQUENCE [LARGE SCALE GENOMIC DNA]</scope>
    <source>
        <strain evidence="8 9">REN37</strain>
    </source>
</reference>
<evidence type="ECO:0000256" key="3">
    <source>
        <dbReference type="ARBA" id="ARBA00012824"/>
    </source>
</evidence>
<feature type="region of interest" description="Disordered" evidence="6">
    <location>
        <begin position="1"/>
        <end position="20"/>
    </location>
</feature>
<keyword evidence="4" id="KW-0413">Isomerase</keyword>
<keyword evidence="9" id="KW-1185">Reference proteome</keyword>
<dbReference type="NCBIfam" id="TIGR00543">
    <property type="entry name" value="isochor_syn"/>
    <property type="match status" value="1"/>
</dbReference>
<organism evidence="8 9">
    <name type="scientific">Isoalcanivorax beigongshangi</name>
    <dbReference type="NCBI Taxonomy" id="3238810"/>
    <lineage>
        <taxon>Bacteria</taxon>
        <taxon>Pseudomonadati</taxon>
        <taxon>Pseudomonadota</taxon>
        <taxon>Gammaproteobacteria</taxon>
        <taxon>Oceanospirillales</taxon>
        <taxon>Alcanivoracaceae</taxon>
        <taxon>Isoalcanivorax</taxon>
    </lineage>
</organism>
<evidence type="ECO:0000259" key="7">
    <source>
        <dbReference type="Pfam" id="PF00425"/>
    </source>
</evidence>
<comment type="catalytic activity">
    <reaction evidence="1">
        <text>chorismate = isochorismate</text>
        <dbReference type="Rhea" id="RHEA:18985"/>
        <dbReference type="ChEBI" id="CHEBI:29748"/>
        <dbReference type="ChEBI" id="CHEBI:29780"/>
        <dbReference type="EC" id="5.4.4.2"/>
    </reaction>
</comment>
<dbReference type="PANTHER" id="PTHR42839:SF2">
    <property type="entry name" value="ISOCHORISMATE SYNTHASE ENTC"/>
    <property type="match status" value="1"/>
</dbReference>
<dbReference type="InterPro" id="IPR004561">
    <property type="entry name" value="IsoChor_synthase"/>
</dbReference>
<evidence type="ECO:0000256" key="6">
    <source>
        <dbReference type="SAM" id="MobiDB-lite"/>
    </source>
</evidence>
<feature type="compositionally biased region" description="Basic and acidic residues" evidence="6">
    <location>
        <begin position="215"/>
        <end position="230"/>
    </location>
</feature>
<dbReference type="EMBL" id="JBGCUO010000001">
    <property type="protein sequence ID" value="MEY1661353.1"/>
    <property type="molecule type" value="Genomic_DNA"/>
</dbReference>